<dbReference type="EMBL" id="JAROCF010000002">
    <property type="protein sequence ID" value="MDN4616441.1"/>
    <property type="molecule type" value="Genomic_DNA"/>
</dbReference>
<gene>
    <name evidence="1" type="ORF">P5G50_18490</name>
</gene>
<dbReference type="Proteomes" id="UP001174208">
    <property type="component" value="Unassembled WGS sequence"/>
</dbReference>
<dbReference type="InterPro" id="IPR004590">
    <property type="entry name" value="ssDNA_annealing_RecT"/>
</dbReference>
<protein>
    <submittedName>
        <fullName evidence="1">Recombinase RecT</fullName>
    </submittedName>
</protein>
<keyword evidence="2" id="KW-1185">Reference proteome</keyword>
<proteinExistence type="predicted"/>
<dbReference type="RefSeq" id="WP_301209620.1">
    <property type="nucleotide sequence ID" value="NZ_JAROCF010000002.1"/>
</dbReference>
<name>A0ABT8KI35_9MICO</name>
<dbReference type="InterPro" id="IPR018330">
    <property type="entry name" value="RecT_fam"/>
</dbReference>
<evidence type="ECO:0000313" key="1">
    <source>
        <dbReference type="EMBL" id="MDN4616441.1"/>
    </source>
</evidence>
<reference evidence="1" key="1">
    <citation type="submission" date="2023-06" db="EMBL/GenBank/DDBJ databases">
        <title>MT1 and MT2 Draft Genomes of Novel Species.</title>
        <authorList>
            <person name="Venkateswaran K."/>
        </authorList>
    </citation>
    <scope>NUCLEOTIDE SEQUENCE</scope>
    <source>
        <strain evidence="1">F6_8S_P_1B</strain>
    </source>
</reference>
<organism evidence="1 2">
    <name type="scientific">Leifsonia williamsii</name>
    <dbReference type="NCBI Taxonomy" id="3035919"/>
    <lineage>
        <taxon>Bacteria</taxon>
        <taxon>Bacillati</taxon>
        <taxon>Actinomycetota</taxon>
        <taxon>Actinomycetes</taxon>
        <taxon>Micrococcales</taxon>
        <taxon>Microbacteriaceae</taxon>
        <taxon>Leifsonia</taxon>
    </lineage>
</organism>
<evidence type="ECO:0000313" key="2">
    <source>
        <dbReference type="Proteomes" id="UP001174208"/>
    </source>
</evidence>
<accession>A0ABT8KI35</accession>
<dbReference type="Pfam" id="PF03837">
    <property type="entry name" value="RecT"/>
    <property type="match status" value="1"/>
</dbReference>
<dbReference type="NCBIfam" id="TIGR00616">
    <property type="entry name" value="rect"/>
    <property type="match status" value="1"/>
</dbReference>
<comment type="caution">
    <text evidence="1">The sequence shown here is derived from an EMBL/GenBank/DDBJ whole genome shotgun (WGS) entry which is preliminary data.</text>
</comment>
<sequence length="259" mass="28940">MTDLTAAAVAVKKNPTMKDLVEQQLPAIERQLGGAMNSDAFVRAVLSEITKQPKLMSADPKTVLGGVMLAAQLRLEIGSGLGEFYLTPRKDHGRDICLPIIGFQGMVKLALRSEFVTNVQAFLVREGDDFTYGANSDRGMFYDWTPRDFEETRPWVGVVATARMRTGGTTWVYLTRDQIMARRPSYWQKGPWETHEDEMAKKTAVRALAKYLPKSTDLGRALEADEQKVQQVKGLDEVEITRIDDDPETIIVNETGADQ</sequence>